<name>A0A3B3SQB3_9TELE</name>
<evidence type="ECO:0000256" key="4">
    <source>
        <dbReference type="PROSITE-ProRule" id="PRU00024"/>
    </source>
</evidence>
<dbReference type="SMART" id="SM00589">
    <property type="entry name" value="PRY"/>
    <property type="match status" value="1"/>
</dbReference>
<evidence type="ECO:0000256" key="3">
    <source>
        <dbReference type="ARBA" id="ARBA00022833"/>
    </source>
</evidence>
<keyword evidence="9" id="KW-1185">Reference proteome</keyword>
<dbReference type="Ensembl" id="ENSPKIT00000013383.1">
    <property type="protein sequence ID" value="ENSPKIP00000032515.1"/>
    <property type="gene ID" value="ENSPKIG00000012569.1"/>
</dbReference>
<evidence type="ECO:0000259" key="7">
    <source>
        <dbReference type="PROSITE" id="PS50188"/>
    </source>
</evidence>
<evidence type="ECO:0000256" key="1">
    <source>
        <dbReference type="ARBA" id="ARBA00022723"/>
    </source>
</evidence>
<dbReference type="SMART" id="SM00449">
    <property type="entry name" value="SPRY"/>
    <property type="match status" value="1"/>
</dbReference>
<dbReference type="InterPro" id="IPR001870">
    <property type="entry name" value="B30.2/SPRY"/>
</dbReference>
<dbReference type="InterPro" id="IPR050143">
    <property type="entry name" value="TRIM/RBCC"/>
</dbReference>
<dbReference type="PRINTS" id="PR01407">
    <property type="entry name" value="BUTYPHLNCDUF"/>
</dbReference>
<dbReference type="InterPro" id="IPR003613">
    <property type="entry name" value="Ubox_domain"/>
</dbReference>
<reference evidence="8" key="2">
    <citation type="submission" date="2025-09" db="UniProtKB">
        <authorList>
            <consortium name="Ensembl"/>
        </authorList>
    </citation>
    <scope>IDENTIFICATION</scope>
</reference>
<dbReference type="GO" id="GO:0016567">
    <property type="term" value="P:protein ubiquitination"/>
    <property type="evidence" value="ECO:0007669"/>
    <property type="project" value="InterPro"/>
</dbReference>
<dbReference type="GO" id="GO:0008270">
    <property type="term" value="F:zinc ion binding"/>
    <property type="evidence" value="ECO:0007669"/>
    <property type="project" value="UniProtKB-KW"/>
</dbReference>
<feature type="coiled-coil region" evidence="5">
    <location>
        <begin position="176"/>
        <end position="215"/>
    </location>
</feature>
<feature type="domain" description="B box-type" evidence="6">
    <location>
        <begin position="76"/>
        <end position="117"/>
    </location>
</feature>
<dbReference type="GeneTree" id="ENSGT00970000193390"/>
<dbReference type="SMART" id="SM00336">
    <property type="entry name" value="BBOX"/>
    <property type="match status" value="1"/>
</dbReference>
<dbReference type="InterPro" id="IPR003879">
    <property type="entry name" value="Butyrophylin_SPRY"/>
</dbReference>
<dbReference type="STRING" id="1676925.ENSPKIP00000032515"/>
<dbReference type="InterPro" id="IPR013083">
    <property type="entry name" value="Znf_RING/FYVE/PHD"/>
</dbReference>
<keyword evidence="5" id="KW-0175">Coiled coil</keyword>
<feature type="domain" description="B30.2/SPRY" evidence="7">
    <location>
        <begin position="258"/>
        <end position="452"/>
    </location>
</feature>
<evidence type="ECO:0000256" key="2">
    <source>
        <dbReference type="ARBA" id="ARBA00022771"/>
    </source>
</evidence>
<dbReference type="PANTHER" id="PTHR24103">
    <property type="entry name" value="E3 UBIQUITIN-PROTEIN LIGASE TRIM"/>
    <property type="match status" value="1"/>
</dbReference>
<dbReference type="PROSITE" id="PS50188">
    <property type="entry name" value="B302_SPRY"/>
    <property type="match status" value="1"/>
</dbReference>
<dbReference type="InterPro" id="IPR043136">
    <property type="entry name" value="B30.2/SPRY_sf"/>
</dbReference>
<dbReference type="InterPro" id="IPR006574">
    <property type="entry name" value="PRY"/>
</dbReference>
<dbReference type="FunFam" id="2.60.120.920:FF:000004">
    <property type="entry name" value="Butyrophilin subfamily 1 member A1"/>
    <property type="match status" value="1"/>
</dbReference>
<dbReference type="GO" id="GO:0004842">
    <property type="term" value="F:ubiquitin-protein transferase activity"/>
    <property type="evidence" value="ECO:0007669"/>
    <property type="project" value="InterPro"/>
</dbReference>
<dbReference type="InterPro" id="IPR000315">
    <property type="entry name" value="Znf_B-box"/>
</dbReference>
<dbReference type="SUPFAM" id="SSF57845">
    <property type="entry name" value="B-box zinc-binding domain"/>
    <property type="match status" value="1"/>
</dbReference>
<dbReference type="Gene3D" id="2.60.120.920">
    <property type="match status" value="1"/>
</dbReference>
<evidence type="ECO:0000313" key="9">
    <source>
        <dbReference type="Proteomes" id="UP000261540"/>
    </source>
</evidence>
<dbReference type="Proteomes" id="UP000261540">
    <property type="component" value="Unplaced"/>
</dbReference>
<keyword evidence="2 4" id="KW-0863">Zinc-finger</keyword>
<dbReference type="SUPFAM" id="SSF49899">
    <property type="entry name" value="Concanavalin A-like lectins/glucanases"/>
    <property type="match status" value="1"/>
</dbReference>
<dbReference type="Pfam" id="PF04564">
    <property type="entry name" value="U-box"/>
    <property type="match status" value="1"/>
</dbReference>
<dbReference type="Pfam" id="PF00622">
    <property type="entry name" value="SPRY"/>
    <property type="match status" value="1"/>
</dbReference>
<dbReference type="Pfam" id="PF13765">
    <property type="entry name" value="PRY"/>
    <property type="match status" value="1"/>
</dbReference>
<evidence type="ECO:0000256" key="5">
    <source>
        <dbReference type="SAM" id="Coils"/>
    </source>
</evidence>
<sequence length="462" mass="52123">MPSSLDEELCCSADLDILKDPVILKCSHSIARAFLQKFWEKKKSQECPVCKKKSSVNDPSLNLVLKNIVDNSLKHKSASCCSFHEEKLQLLCEDDQELLCVVSQTAKKHRNHQLCPVEEAVQDKKDLRASLILLKENLEKFTNVKQDCEKTIKHIKSQSQHTEKRIKEEFEKLHQFLRKEEEARLADLRREEMQEENISKQVSTLSEKIRDIEKAMEAEDISFLKVGDDFPTLFCVAQCSLQDPELPSGALIDVAKHLGSLKIIVWEKMLGIVQYTPVTLDPNTAHTKLSVSDDLTSVRHSGVKQQLPDSPERFYPCPCVLGSEGFNSGKHSWVVEVGDKTEWTVGVAKGSVNRKGGIICSPEDGFWVLNLKNGDEYKAGTSPATPVSVERKPQRIRVQLDYDRGEVSFFNPTDMSLIYTFKDTFTGNLFPFLCPYLNNNESNTGALKICPVKVSATVISFQ</sequence>
<organism evidence="8 9">
    <name type="scientific">Paramormyrops kingsleyae</name>
    <dbReference type="NCBI Taxonomy" id="1676925"/>
    <lineage>
        <taxon>Eukaryota</taxon>
        <taxon>Metazoa</taxon>
        <taxon>Chordata</taxon>
        <taxon>Craniata</taxon>
        <taxon>Vertebrata</taxon>
        <taxon>Euteleostomi</taxon>
        <taxon>Actinopterygii</taxon>
        <taxon>Neopterygii</taxon>
        <taxon>Teleostei</taxon>
        <taxon>Osteoglossocephala</taxon>
        <taxon>Osteoglossomorpha</taxon>
        <taxon>Osteoglossiformes</taxon>
        <taxon>Mormyridae</taxon>
        <taxon>Paramormyrops</taxon>
    </lineage>
</organism>
<evidence type="ECO:0000259" key="6">
    <source>
        <dbReference type="PROSITE" id="PS50119"/>
    </source>
</evidence>
<dbReference type="InterPro" id="IPR003877">
    <property type="entry name" value="SPRY_dom"/>
</dbReference>
<dbReference type="CDD" id="cd13733">
    <property type="entry name" value="SPRY_PRY_C-I_1"/>
    <property type="match status" value="1"/>
</dbReference>
<dbReference type="AlphaFoldDB" id="A0A3B3SQB3"/>
<dbReference type="Pfam" id="PF00643">
    <property type="entry name" value="zf-B_box"/>
    <property type="match status" value="1"/>
</dbReference>
<dbReference type="Gene3D" id="3.30.40.10">
    <property type="entry name" value="Zinc/RING finger domain, C3HC4 (zinc finger)"/>
    <property type="match status" value="1"/>
</dbReference>
<keyword evidence="3" id="KW-0862">Zinc</keyword>
<protein>
    <recommendedName>
        <fullName evidence="10">B30.2/SPRY domain-containing protein</fullName>
    </recommendedName>
</protein>
<dbReference type="PROSITE" id="PS50119">
    <property type="entry name" value="ZF_BBOX"/>
    <property type="match status" value="1"/>
</dbReference>
<dbReference type="SUPFAM" id="SSF57850">
    <property type="entry name" value="RING/U-box"/>
    <property type="match status" value="1"/>
</dbReference>
<dbReference type="Gene3D" id="3.30.160.60">
    <property type="entry name" value="Classic Zinc Finger"/>
    <property type="match status" value="1"/>
</dbReference>
<proteinExistence type="predicted"/>
<keyword evidence="1" id="KW-0479">Metal-binding</keyword>
<accession>A0A3B3SQB3</accession>
<reference evidence="8" key="1">
    <citation type="submission" date="2025-08" db="UniProtKB">
        <authorList>
            <consortium name="Ensembl"/>
        </authorList>
    </citation>
    <scope>IDENTIFICATION</scope>
</reference>
<evidence type="ECO:0000313" key="8">
    <source>
        <dbReference type="Ensembl" id="ENSPKIP00000032515.1"/>
    </source>
</evidence>
<evidence type="ECO:0008006" key="10">
    <source>
        <dbReference type="Google" id="ProtNLM"/>
    </source>
</evidence>
<dbReference type="InterPro" id="IPR013320">
    <property type="entry name" value="ConA-like_dom_sf"/>
</dbReference>